<gene>
    <name evidence="1" type="ORF">HH195_05640</name>
</gene>
<accession>A0ACD1BDN7</accession>
<reference evidence="1" key="1">
    <citation type="submission" date="2020-04" db="EMBL/GenBank/DDBJ databases">
        <title>A novel bacterium ('Candidatus Sarcina troglodytae' sp. nov.) linked to a protracted, uniformly lethal epizootic among sanctuary western chimpanzees (Pan troglodytes verus) in Sierra Leone.</title>
        <authorList>
            <person name="Owens L.A."/>
            <person name="Colitti B."/>
            <person name="Hirji I."/>
            <person name="Pizaro A."/>
            <person name="Jaffe J.E."/>
            <person name="Moittie S."/>
            <person name="Bishop-Lilly K.A."/>
            <person name="Estrella L.A."/>
            <person name="Voegtly L.J."/>
            <person name="Kuhn J.H."/>
            <person name="Suen G."/>
            <person name="Deblois C.L."/>
            <person name="Dunn C."/>
            <person name="Juan-Salles C."/>
            <person name="Goldberg T.L."/>
        </authorList>
    </citation>
    <scope>NUCLEOTIDE SEQUENCE</scope>
    <source>
        <strain evidence="1">JB2</strain>
    </source>
</reference>
<protein>
    <submittedName>
        <fullName evidence="1">MFS transporter</fullName>
    </submittedName>
</protein>
<proteinExistence type="predicted"/>
<name>A0ACD1BDN7_9CLOT</name>
<dbReference type="EMBL" id="CP051754">
    <property type="protein sequence ID" value="QPJ85427.1"/>
    <property type="molecule type" value="Genomic_DNA"/>
</dbReference>
<organism evidence="1 2">
    <name type="scientific">Candidatus Sarcina troglodytae</name>
    <dbReference type="NCBI Taxonomy" id="2726954"/>
    <lineage>
        <taxon>Bacteria</taxon>
        <taxon>Bacillati</taxon>
        <taxon>Bacillota</taxon>
        <taxon>Clostridia</taxon>
        <taxon>Eubacteriales</taxon>
        <taxon>Clostridiaceae</taxon>
        <taxon>Sarcina</taxon>
    </lineage>
</organism>
<sequence length="485" mass="52133">MGSILKKNQMSSEEIHKNRWIILAIVVLLPLMSSLDSNIVNIALPTIEADLKINMASAEWVVSAYLIIISATILLFGRIGDMKSKGLVFINGIIVFTLGSLLCGVSINIYFLVASRVVQAIGAGLVMSTNQGIITAVFPVTERGKALGITGSAVALGALIGPALGGIIVTYLTWHYIFLINVPIGIVAYILARKFIPVNMSTKNEKMDGKGASTFFIAIVFIFSAIMVGQQIGFNDIYIICAFIVGFIALVIFIFVERKEKAPMLDLSLFRNSTFSTNLICACISFISINTISIIEPFYLQDALGYSAFTSAMIMMSYPIVMLVVAPLSGHISDKIGNGKLNTIGILITGISIIMLSTLNVDSSILKIVLFLCVLGLANGLFQSPNTSAIMSSVPKNKLGIAGGTNALIRNVGLAIGVSVSTTILYADMSRLAGHKVLGYIPGKPDIFVSAMKDVYLMVSVLCFIAFVLFIINMIRTKAKKKVLL</sequence>
<evidence type="ECO:0000313" key="1">
    <source>
        <dbReference type="EMBL" id="QPJ85427.1"/>
    </source>
</evidence>
<dbReference type="Proteomes" id="UP000594603">
    <property type="component" value="Chromosome"/>
</dbReference>
<evidence type="ECO:0000313" key="2">
    <source>
        <dbReference type="Proteomes" id="UP000594603"/>
    </source>
</evidence>
<keyword evidence="2" id="KW-1185">Reference proteome</keyword>